<dbReference type="AlphaFoldDB" id="A0A1N7NMX5"/>
<sequence>MPVSDSAVPPIGIALPLTHTVVPPAGKHMPVNNIFIALTGTAPGSAGIAVQFFESVHSTYQNSFSPNSLPGSFDLLVFLFR</sequence>
<accession>A0A1N7NMX5</accession>
<dbReference type="EMBL" id="FTOR01000002">
    <property type="protein sequence ID" value="SIS99631.1"/>
    <property type="molecule type" value="Genomic_DNA"/>
</dbReference>
<keyword evidence="2" id="KW-1185">Reference proteome</keyword>
<proteinExistence type="predicted"/>
<protein>
    <submittedName>
        <fullName evidence="1">Uncharacterized protein</fullName>
    </submittedName>
</protein>
<evidence type="ECO:0000313" key="2">
    <source>
        <dbReference type="Proteomes" id="UP000186917"/>
    </source>
</evidence>
<dbReference type="Proteomes" id="UP000186917">
    <property type="component" value="Unassembled WGS sequence"/>
</dbReference>
<evidence type="ECO:0000313" key="1">
    <source>
        <dbReference type="EMBL" id="SIS99631.1"/>
    </source>
</evidence>
<name>A0A1N7NMX5_9BACT</name>
<reference evidence="2" key="1">
    <citation type="submission" date="2017-01" db="EMBL/GenBank/DDBJ databases">
        <authorList>
            <person name="Varghese N."/>
            <person name="Submissions S."/>
        </authorList>
    </citation>
    <scope>NUCLEOTIDE SEQUENCE [LARGE SCALE GENOMIC DNA]</scope>
    <source>
        <strain evidence="2">DSM 21054</strain>
    </source>
</reference>
<gene>
    <name evidence="1" type="ORF">SAMN05421788_102568</name>
</gene>
<organism evidence="1 2">
    <name type="scientific">Filimonas lacunae</name>
    <dbReference type="NCBI Taxonomy" id="477680"/>
    <lineage>
        <taxon>Bacteria</taxon>
        <taxon>Pseudomonadati</taxon>
        <taxon>Bacteroidota</taxon>
        <taxon>Chitinophagia</taxon>
        <taxon>Chitinophagales</taxon>
        <taxon>Chitinophagaceae</taxon>
        <taxon>Filimonas</taxon>
    </lineage>
</organism>